<dbReference type="KEGG" id="gsl:Gasu_25220"/>
<dbReference type="Gene3D" id="3.90.550.50">
    <property type="match status" value="1"/>
</dbReference>
<keyword evidence="3" id="KW-0812">Transmembrane</keyword>
<proteinExistence type="inferred from homology"/>
<accession>M2X1A2</accession>
<evidence type="ECO:0000259" key="7">
    <source>
        <dbReference type="Pfam" id="PF01755"/>
    </source>
</evidence>
<dbReference type="AlphaFoldDB" id="M2X1A2"/>
<dbReference type="PANTHER" id="PTHR23033">
    <property type="entry name" value="BETA1,3-GALACTOSYLTRANSFERASE"/>
    <property type="match status" value="1"/>
</dbReference>
<dbReference type="Gramene" id="EME30145">
    <property type="protein sequence ID" value="EME30145"/>
    <property type="gene ID" value="Gasu_25220"/>
</dbReference>
<comment type="similarity">
    <text evidence="2">Belongs to the glycosyltransferase 31 family. Beta3-Gal-T subfamily.</text>
</comment>
<dbReference type="OrthoDB" id="47375at2759"/>
<evidence type="ECO:0000313" key="8">
    <source>
        <dbReference type="EMBL" id="EME30145.1"/>
    </source>
</evidence>
<keyword evidence="6" id="KW-0472">Membrane</keyword>
<dbReference type="InterPro" id="IPR002654">
    <property type="entry name" value="Glyco_trans_25"/>
</dbReference>
<dbReference type="GO" id="GO:0016740">
    <property type="term" value="F:transferase activity"/>
    <property type="evidence" value="ECO:0007669"/>
    <property type="project" value="UniProtKB-KW"/>
</dbReference>
<evidence type="ECO:0000256" key="3">
    <source>
        <dbReference type="ARBA" id="ARBA00022692"/>
    </source>
</evidence>
<dbReference type="eggNOG" id="KOG4179">
    <property type="taxonomic scope" value="Eukaryota"/>
</dbReference>
<name>M2X1A2_GALSU</name>
<evidence type="ECO:0000313" key="9">
    <source>
        <dbReference type="Proteomes" id="UP000030680"/>
    </source>
</evidence>
<evidence type="ECO:0000256" key="2">
    <source>
        <dbReference type="ARBA" id="ARBA00006462"/>
    </source>
</evidence>
<evidence type="ECO:0000256" key="5">
    <source>
        <dbReference type="ARBA" id="ARBA00022989"/>
    </source>
</evidence>
<keyword evidence="4" id="KW-0735">Signal-anchor</keyword>
<comment type="subcellular location">
    <subcellularLocation>
        <location evidence="1">Membrane</location>
        <topology evidence="1">Single-pass type II membrane protein</topology>
    </subcellularLocation>
</comment>
<evidence type="ECO:0000256" key="4">
    <source>
        <dbReference type="ARBA" id="ARBA00022968"/>
    </source>
</evidence>
<dbReference type="GeneID" id="17088894"/>
<dbReference type="InterPro" id="IPR026050">
    <property type="entry name" value="C1GALT1/C1GALT1_chp1"/>
</dbReference>
<evidence type="ECO:0000256" key="1">
    <source>
        <dbReference type="ARBA" id="ARBA00004606"/>
    </source>
</evidence>
<dbReference type="PANTHER" id="PTHR23033:SF47">
    <property type="entry name" value="APPLE DOMAIN-CONTAINING PROTEIN-RELATED"/>
    <property type="match status" value="1"/>
</dbReference>
<sequence>MLSKKAKSFKPHILPVTLKWRRRWSRKKRKLFLLGSCVLFLFVCYVVVGRRWSSFTLQESTIVRDNGELDNNWTFVDSSKSFDVADSEAQGSSLLYLILSGHKTIESRGPAVWNTWASVLHPKNVLFFTEKVDGISDKVDIPSKGLLVANQRLPSAPIVVVRPADLNREKNIDFFNAWSHLVRLRVACDRLLQNETSDREHEWIVLVDDDTFLFHDRLEEYLKNFDGYRQMIYMGFAEYVRIDNGDSGPLSELLRDVHVKGGNEWCTLHGESGHGNGTFKMCKDVFCRNCPWIPQGGFIVLSRRLVEHLRPHLEECEVATKDVCTSCGSQRLYFCIQRFASESIFHPLSDSDRSPWWRNRRSGDGRPISFHGFDQQVVGNFTIVPFVFERLWNLVQRAKSLHKIVTYEDVANDLGCNGEGFWSRLGNVDDAGICQLSDDSIQMSPSSEELLMSYMKYATPLRPQLGNAQVSSSWSIVESSSQANHIPSETIPFSHIYVLNRNSCSERWQLMQEKAASFHFPLTRFPATDFSEFTLDNPPVSISHAKVAGFSSSVTTGQVACTYSHMRIWNDILKHQYPVVLILEDDVFFTKEGIERLPSIMKAVEMGSKVHQKPWHWIFFRRHALGNIQLEKVWYLEDNSTDSNAITIACSSWGTSAYALSLQGAQFLIEHIQEYIMPLDVQIAQLQEDLGEEFVTLSACKNGPYYTAPCPETVEEFTDEEKGTCSYSASQMGDSRKITES</sequence>
<keyword evidence="8" id="KW-0808">Transferase</keyword>
<dbReference type="EMBL" id="KB454502">
    <property type="protein sequence ID" value="EME30145.1"/>
    <property type="molecule type" value="Genomic_DNA"/>
</dbReference>
<reference evidence="9" key="1">
    <citation type="journal article" date="2013" name="Science">
        <title>Gene transfer from bacteria and archaea facilitated evolution of an extremophilic eukaryote.</title>
        <authorList>
            <person name="Schonknecht G."/>
            <person name="Chen W.H."/>
            <person name="Ternes C.M."/>
            <person name="Barbier G.G."/>
            <person name="Shrestha R.P."/>
            <person name="Stanke M."/>
            <person name="Brautigam A."/>
            <person name="Baker B.J."/>
            <person name="Banfield J.F."/>
            <person name="Garavito R.M."/>
            <person name="Carr K."/>
            <person name="Wilkerson C."/>
            <person name="Rensing S.A."/>
            <person name="Gagneul D."/>
            <person name="Dickenson N.E."/>
            <person name="Oesterhelt C."/>
            <person name="Lercher M.J."/>
            <person name="Weber A.P."/>
        </authorList>
    </citation>
    <scope>NUCLEOTIDE SEQUENCE [LARGE SCALE GENOMIC DNA]</scope>
    <source>
        <strain evidence="9">074W</strain>
    </source>
</reference>
<dbReference type="GO" id="GO:0016020">
    <property type="term" value="C:membrane"/>
    <property type="evidence" value="ECO:0007669"/>
    <property type="project" value="UniProtKB-SubCell"/>
</dbReference>
<dbReference type="Pfam" id="PF01755">
    <property type="entry name" value="Glyco_transf_25"/>
    <property type="match status" value="1"/>
</dbReference>
<keyword evidence="9" id="KW-1185">Reference proteome</keyword>
<dbReference type="CDD" id="cd06532">
    <property type="entry name" value="Glyco_transf_25"/>
    <property type="match status" value="1"/>
</dbReference>
<dbReference type="RefSeq" id="XP_005706665.1">
    <property type="nucleotide sequence ID" value="XM_005706608.1"/>
</dbReference>
<keyword evidence="5" id="KW-1133">Transmembrane helix</keyword>
<organism evidence="8 9">
    <name type="scientific">Galdieria sulphuraria</name>
    <name type="common">Red alga</name>
    <dbReference type="NCBI Taxonomy" id="130081"/>
    <lineage>
        <taxon>Eukaryota</taxon>
        <taxon>Rhodophyta</taxon>
        <taxon>Bangiophyceae</taxon>
        <taxon>Galdieriales</taxon>
        <taxon>Galdieriaceae</taxon>
        <taxon>Galdieria</taxon>
    </lineage>
</organism>
<evidence type="ECO:0000256" key="6">
    <source>
        <dbReference type="ARBA" id="ARBA00023136"/>
    </source>
</evidence>
<dbReference type="Proteomes" id="UP000030680">
    <property type="component" value="Unassembled WGS sequence"/>
</dbReference>
<feature type="domain" description="Glycosyl transferase family 25" evidence="7">
    <location>
        <begin position="494"/>
        <end position="681"/>
    </location>
</feature>
<gene>
    <name evidence="8" type="ORF">Gasu_25220</name>
</gene>
<protein>
    <submittedName>
        <fullName evidence="8">Glucosyl transferase</fullName>
    </submittedName>
</protein>